<gene>
    <name evidence="1" type="ORF">HMN09_00370600</name>
</gene>
<keyword evidence="2" id="KW-1185">Reference proteome</keyword>
<dbReference type="OrthoDB" id="3365698at2759"/>
<sequence length="606" mass="67027">MTDLQRCLDTLRNERERLQAYVDVCECVVQCWIRKLPDEMLSCIFEEYAAMEDEEAGKELASAAHMEPQYLAKKHLLELSKVRLVHFLHYTALTFCGCKVCSRWHRLIIGTPSLWSYVVANPNLWPSGTGETCLSLLSASLARSKSHPLSFDSMIIAPLSLRICGDVLRLLTEHAERWRSVSLFLDGETYPLLRDIKPLAQLRALTLRTADGPTPGFAAVPPADADLQTFTNAPNLRSLTLQGHPRNLPPLPWEQVTELDSFFIARAGTDLHAGLLSYLPLERLPEEAVLGLTGHPMVAPNADPPPSTPKLCQAGSVDIELSSDRPLNQATARLAVEEILDSLVFPKAHTMSFFPRDRDPLLPWNAAAFLSLARRSGFAQRLMSLSLFVEITTKELVELLSAVPKLEELYITDAVPGPVDDAGDAAREREPLITDELLKALTLSPRKQQKDESASVADVDAGVDADLTFAAAVAKIPQGHGLVPNLWTLGLTTRLAFSDDALYDFADSREGERFRRNGKYLNARRALRHSAESDSKDASKKSLSESLSPDDGYGNFLLEIHRLSCAKRTLDDAFLERMRGVELDGCFVMEVCDALESEEHVSSGSV</sequence>
<dbReference type="EMBL" id="JACAZE010000004">
    <property type="protein sequence ID" value="KAF7318598.1"/>
    <property type="molecule type" value="Genomic_DNA"/>
</dbReference>
<reference evidence="1" key="1">
    <citation type="submission" date="2020-05" db="EMBL/GenBank/DDBJ databases">
        <title>Mycena genomes resolve the evolution of fungal bioluminescence.</title>
        <authorList>
            <person name="Tsai I.J."/>
        </authorList>
    </citation>
    <scope>NUCLEOTIDE SEQUENCE</scope>
    <source>
        <strain evidence="1">110903Hualien_Pintung</strain>
    </source>
</reference>
<evidence type="ECO:0000313" key="1">
    <source>
        <dbReference type="EMBL" id="KAF7318598.1"/>
    </source>
</evidence>
<dbReference type="AlphaFoldDB" id="A0A8H6TH35"/>
<name>A0A8H6TH35_MYCCL</name>
<organism evidence="1 2">
    <name type="scientific">Mycena chlorophos</name>
    <name type="common">Agaric fungus</name>
    <name type="synonym">Agaricus chlorophos</name>
    <dbReference type="NCBI Taxonomy" id="658473"/>
    <lineage>
        <taxon>Eukaryota</taxon>
        <taxon>Fungi</taxon>
        <taxon>Dikarya</taxon>
        <taxon>Basidiomycota</taxon>
        <taxon>Agaricomycotina</taxon>
        <taxon>Agaricomycetes</taxon>
        <taxon>Agaricomycetidae</taxon>
        <taxon>Agaricales</taxon>
        <taxon>Marasmiineae</taxon>
        <taxon>Mycenaceae</taxon>
        <taxon>Mycena</taxon>
    </lineage>
</organism>
<dbReference type="Proteomes" id="UP000613580">
    <property type="component" value="Unassembled WGS sequence"/>
</dbReference>
<evidence type="ECO:0000313" key="2">
    <source>
        <dbReference type="Proteomes" id="UP000613580"/>
    </source>
</evidence>
<protein>
    <submittedName>
        <fullName evidence="1">F-box domain-containing protein</fullName>
    </submittedName>
</protein>
<comment type="caution">
    <text evidence="1">The sequence shown here is derived from an EMBL/GenBank/DDBJ whole genome shotgun (WGS) entry which is preliminary data.</text>
</comment>
<accession>A0A8H6TH35</accession>
<proteinExistence type="predicted"/>